<feature type="non-terminal residue" evidence="2">
    <location>
        <position position="52"/>
    </location>
</feature>
<organism evidence="2 3">
    <name type="scientific">Trifolium medium</name>
    <dbReference type="NCBI Taxonomy" id="97028"/>
    <lineage>
        <taxon>Eukaryota</taxon>
        <taxon>Viridiplantae</taxon>
        <taxon>Streptophyta</taxon>
        <taxon>Embryophyta</taxon>
        <taxon>Tracheophyta</taxon>
        <taxon>Spermatophyta</taxon>
        <taxon>Magnoliopsida</taxon>
        <taxon>eudicotyledons</taxon>
        <taxon>Gunneridae</taxon>
        <taxon>Pentapetalae</taxon>
        <taxon>rosids</taxon>
        <taxon>fabids</taxon>
        <taxon>Fabales</taxon>
        <taxon>Fabaceae</taxon>
        <taxon>Papilionoideae</taxon>
        <taxon>50 kb inversion clade</taxon>
        <taxon>NPAAA clade</taxon>
        <taxon>Hologalegina</taxon>
        <taxon>IRL clade</taxon>
        <taxon>Trifolieae</taxon>
        <taxon>Trifolium</taxon>
    </lineage>
</organism>
<sequence length="52" mass="5844">MRVAQHYPVRCATTRTKQDNPNTCCTLRQASSRVAQEPEKPPALTEQLCASR</sequence>
<comment type="caution">
    <text evidence="2">The sequence shown here is derived from an EMBL/GenBank/DDBJ whole genome shotgun (WGS) entry which is preliminary data.</text>
</comment>
<reference evidence="2 3" key="1">
    <citation type="journal article" date="2018" name="Front. Plant Sci.">
        <title>Red Clover (Trifolium pratense) and Zigzag Clover (T. medium) - A Picture of Genomic Similarities and Differences.</title>
        <authorList>
            <person name="Dluhosova J."/>
            <person name="Istvanek J."/>
            <person name="Nedelnik J."/>
            <person name="Repkova J."/>
        </authorList>
    </citation>
    <scope>NUCLEOTIDE SEQUENCE [LARGE SCALE GENOMIC DNA]</scope>
    <source>
        <strain evidence="3">cv. 10/8</strain>
        <tissue evidence="2">Leaf</tissue>
    </source>
</reference>
<protein>
    <submittedName>
        <fullName evidence="2">Uncharacterized protein</fullName>
    </submittedName>
</protein>
<evidence type="ECO:0000256" key="1">
    <source>
        <dbReference type="SAM" id="MobiDB-lite"/>
    </source>
</evidence>
<name>A0A392VHA2_9FABA</name>
<dbReference type="Proteomes" id="UP000265520">
    <property type="component" value="Unassembled WGS sequence"/>
</dbReference>
<dbReference type="AlphaFoldDB" id="A0A392VHA2"/>
<accession>A0A392VHA2</accession>
<keyword evidence="3" id="KW-1185">Reference proteome</keyword>
<evidence type="ECO:0000313" key="3">
    <source>
        <dbReference type="Proteomes" id="UP000265520"/>
    </source>
</evidence>
<dbReference type="EMBL" id="LXQA011134018">
    <property type="protein sequence ID" value="MCI86195.1"/>
    <property type="molecule type" value="Genomic_DNA"/>
</dbReference>
<feature type="region of interest" description="Disordered" evidence="1">
    <location>
        <begin position="31"/>
        <end position="52"/>
    </location>
</feature>
<proteinExistence type="predicted"/>
<evidence type="ECO:0000313" key="2">
    <source>
        <dbReference type="EMBL" id="MCI86195.1"/>
    </source>
</evidence>